<comment type="caution">
    <text evidence="2">The sequence shown here is derived from an EMBL/GenBank/DDBJ whole genome shotgun (WGS) entry which is preliminary data.</text>
</comment>
<keyword evidence="1" id="KW-0732">Signal</keyword>
<evidence type="ECO:0000313" key="3">
    <source>
        <dbReference type="EMBL" id="CAL1167087.1"/>
    </source>
</evidence>
<feature type="signal peptide" evidence="1">
    <location>
        <begin position="1"/>
        <end position="24"/>
    </location>
</feature>
<dbReference type="AlphaFoldDB" id="A0A9P1DQM1"/>
<dbReference type="EMBL" id="CAMXCT030006001">
    <property type="protein sequence ID" value="CAL4801024.1"/>
    <property type="molecule type" value="Genomic_DNA"/>
</dbReference>
<evidence type="ECO:0000313" key="5">
    <source>
        <dbReference type="Proteomes" id="UP001152797"/>
    </source>
</evidence>
<feature type="chain" id="PRO_5043271575" evidence="1">
    <location>
        <begin position="25"/>
        <end position="214"/>
    </location>
</feature>
<name>A0A9P1DQM1_9DINO</name>
<keyword evidence="5" id="KW-1185">Reference proteome</keyword>
<dbReference type="EMBL" id="CAMXCT010006001">
    <property type="protein sequence ID" value="CAI4013712.1"/>
    <property type="molecule type" value="Genomic_DNA"/>
</dbReference>
<accession>A0A9P1DQM1</accession>
<evidence type="ECO:0000313" key="4">
    <source>
        <dbReference type="EMBL" id="CAL4801024.1"/>
    </source>
</evidence>
<gene>
    <name evidence="2" type="ORF">C1SCF055_LOCUS38666</name>
</gene>
<reference evidence="3" key="2">
    <citation type="submission" date="2024-04" db="EMBL/GenBank/DDBJ databases">
        <authorList>
            <person name="Chen Y."/>
            <person name="Shah S."/>
            <person name="Dougan E. K."/>
            <person name="Thang M."/>
            <person name="Chan C."/>
        </authorList>
    </citation>
    <scope>NUCLEOTIDE SEQUENCE [LARGE SCALE GENOMIC DNA]</scope>
</reference>
<reference evidence="2" key="1">
    <citation type="submission" date="2022-10" db="EMBL/GenBank/DDBJ databases">
        <authorList>
            <person name="Chen Y."/>
            <person name="Dougan E. K."/>
            <person name="Chan C."/>
            <person name="Rhodes N."/>
            <person name="Thang M."/>
        </authorList>
    </citation>
    <scope>NUCLEOTIDE SEQUENCE</scope>
</reference>
<dbReference type="GO" id="GO:0016787">
    <property type="term" value="F:hydrolase activity"/>
    <property type="evidence" value="ECO:0007669"/>
    <property type="project" value="UniProtKB-KW"/>
</dbReference>
<evidence type="ECO:0000256" key="1">
    <source>
        <dbReference type="SAM" id="SignalP"/>
    </source>
</evidence>
<dbReference type="Proteomes" id="UP001152797">
    <property type="component" value="Unassembled WGS sequence"/>
</dbReference>
<organism evidence="2">
    <name type="scientific">Cladocopium goreaui</name>
    <dbReference type="NCBI Taxonomy" id="2562237"/>
    <lineage>
        <taxon>Eukaryota</taxon>
        <taxon>Sar</taxon>
        <taxon>Alveolata</taxon>
        <taxon>Dinophyceae</taxon>
        <taxon>Suessiales</taxon>
        <taxon>Symbiodiniaceae</taxon>
        <taxon>Cladocopium</taxon>
    </lineage>
</organism>
<keyword evidence="4" id="KW-0378">Hydrolase</keyword>
<dbReference type="OrthoDB" id="446309at2759"/>
<sequence>MAPRFSSRFSAVVLFAAICWVQRAFLSPRLGYASPRGRVHRRASFGSASVVPQIRQALEESGTLRQWLESAAALSQACSLELEEAEGILAKSAGWSTWLAVNRAAYLKPEDPNAQETLEALKYFRDGPLKLTSEQLRDVLRASPKALSKPQAAYQAARQTAPEEFQSPEAFRELVLRCPMVLELSFNCGHSCAAACNRCWCPAMNRIKQTVAGR</sequence>
<protein>
    <submittedName>
        <fullName evidence="4">Ubiquitinyl hydrolase 1</fullName>
    </submittedName>
</protein>
<evidence type="ECO:0000313" key="2">
    <source>
        <dbReference type="EMBL" id="CAI4013712.1"/>
    </source>
</evidence>
<proteinExistence type="predicted"/>
<dbReference type="EMBL" id="CAMXCT020006001">
    <property type="protein sequence ID" value="CAL1167087.1"/>
    <property type="molecule type" value="Genomic_DNA"/>
</dbReference>